<protein>
    <recommendedName>
        <fullName evidence="5">Guanylate cyclase domain-containing protein</fullName>
    </recommendedName>
</protein>
<evidence type="ECO:0000313" key="2">
    <source>
        <dbReference type="EMBL" id="MRH74300.1"/>
    </source>
</evidence>
<dbReference type="Proteomes" id="UP000439314">
    <property type="component" value="Unassembled WGS sequence"/>
</dbReference>
<comment type="caution">
    <text evidence="1">The sequence shown here is derived from an EMBL/GenBank/DDBJ whole genome shotgun (WGS) entry which is preliminary data.</text>
</comment>
<name>A0A6N7Q8E4_9XANT</name>
<keyword evidence="3" id="KW-1185">Reference proteome</keyword>
<evidence type="ECO:0000313" key="4">
    <source>
        <dbReference type="Proteomes" id="UP000439314"/>
    </source>
</evidence>
<dbReference type="Proteomes" id="UP000437931">
    <property type="component" value="Unassembled WGS sequence"/>
</dbReference>
<proteinExistence type="predicted"/>
<evidence type="ECO:0000313" key="3">
    <source>
        <dbReference type="Proteomes" id="UP000437931"/>
    </source>
</evidence>
<dbReference type="AlphaFoldDB" id="A0A6N7Q8E4"/>
<sequence length="268" mass="30332">MAAYRKALISFIDILGFRQIVGSRNCDEISIALKTMRKFSEGDDSGEEFNARVIQFSDSIIRIRPLDSKTNEDGGYGALFHELLDIGMMQGDLANNNIYIRGGVTIGDISYESGNIFGPGFIRAYDLESKIANYPRIVVDRKIFDAMKIDKRLYSSHNDLDDEIGYIARELKRGSDGIHFIDYLGVTLNNIDEPHIGGYSFLKQHKTNILGNIKSTSELDGETGKYLWAAMYHNQFLDSEIEKNEDTLELWITEEELPLLETVLDPLV</sequence>
<reference evidence="3 4" key="1">
    <citation type="submission" date="2019-11" db="EMBL/GenBank/DDBJ databases">
        <title>First report of rice panicle blight caused by Xanthomonas sp. in Iran.</title>
        <authorList>
            <person name="Mirghasempour S.A."/>
            <person name="Huang S."/>
            <person name="Brady C.L."/>
            <person name="Studholme D.J."/>
        </authorList>
    </citation>
    <scope>NUCLEOTIDE SEQUENCE [LARGE SCALE GENOMIC DNA]</scope>
    <source>
        <strain evidence="1 4">ASD011</strain>
        <strain evidence="3">SAM114</strain>
    </source>
</reference>
<dbReference type="EMBL" id="WJPM01000004">
    <property type="protein sequence ID" value="MRH74300.1"/>
    <property type="molecule type" value="Genomic_DNA"/>
</dbReference>
<reference evidence="2" key="2">
    <citation type="journal article" date="2020" name="Plant Dis.">
        <title>A Grain Rot of Rice in Iran Caused by a Xanthomonas Strain Closely Related to X. sacchari.</title>
        <authorList>
            <person name="Mirghasempour S.A."/>
            <person name="Huang S."/>
            <person name="Studholme D.J."/>
            <person name="Brady C.L."/>
        </authorList>
    </citation>
    <scope>NUCLEOTIDE SEQUENCE</scope>
    <source>
        <strain evidence="2">SAM114</strain>
    </source>
</reference>
<organism evidence="1 4">
    <name type="scientific">Xanthomonas sontii</name>
    <dbReference type="NCBI Taxonomy" id="2650745"/>
    <lineage>
        <taxon>Bacteria</taxon>
        <taxon>Pseudomonadati</taxon>
        <taxon>Pseudomonadota</taxon>
        <taxon>Gammaproteobacteria</taxon>
        <taxon>Lysobacterales</taxon>
        <taxon>Lysobacteraceae</taxon>
        <taxon>Xanthomonas</taxon>
    </lineage>
</organism>
<dbReference type="RefSeq" id="WP_153751012.1">
    <property type="nucleotide sequence ID" value="NZ_WJPM01000004.1"/>
</dbReference>
<evidence type="ECO:0008006" key="5">
    <source>
        <dbReference type="Google" id="ProtNLM"/>
    </source>
</evidence>
<dbReference type="EMBL" id="WJPN01000004">
    <property type="protein sequence ID" value="MRG99967.1"/>
    <property type="molecule type" value="Genomic_DNA"/>
</dbReference>
<accession>A0A6N7Q8E4</accession>
<evidence type="ECO:0000313" key="1">
    <source>
        <dbReference type="EMBL" id="MRG99967.1"/>
    </source>
</evidence>
<gene>
    <name evidence="1" type="ORF">GIY21_06635</name>
    <name evidence="2" type="ORF">GIY22_06630</name>
</gene>